<comment type="function">
    <text evidence="3">Required for maturation of urease via the functional incorporation of the urease nickel metallocenter.</text>
</comment>
<dbReference type="PANTHER" id="PTHR33620:SF1">
    <property type="entry name" value="UREASE ACCESSORY PROTEIN F"/>
    <property type="match status" value="1"/>
</dbReference>
<evidence type="ECO:0000256" key="2">
    <source>
        <dbReference type="ARBA" id="ARBA00023186"/>
    </source>
</evidence>
<dbReference type="Proteomes" id="UP000223596">
    <property type="component" value="Unassembled WGS sequence"/>
</dbReference>
<comment type="caution">
    <text evidence="4">The sequence shown here is derived from an EMBL/GenBank/DDBJ whole genome shotgun (WGS) entry which is preliminary data.</text>
</comment>
<evidence type="ECO:0000256" key="1">
    <source>
        <dbReference type="ARBA" id="ARBA00022988"/>
    </source>
</evidence>
<comment type="similarity">
    <text evidence="3">Belongs to the UreF family.</text>
</comment>
<gene>
    <name evidence="3" type="primary">ureF</name>
    <name evidence="4" type="ORF">M972_112592</name>
</gene>
<keyword evidence="2 3" id="KW-0143">Chaperone</keyword>
<organism evidence="4 5">
    <name type="scientific">Acetivibrio thermocellus AD2</name>
    <dbReference type="NCBI Taxonomy" id="1138384"/>
    <lineage>
        <taxon>Bacteria</taxon>
        <taxon>Bacillati</taxon>
        <taxon>Bacillota</taxon>
        <taxon>Clostridia</taxon>
        <taxon>Eubacteriales</taxon>
        <taxon>Oscillospiraceae</taxon>
        <taxon>Acetivibrio</taxon>
    </lineage>
</organism>
<dbReference type="Pfam" id="PF01730">
    <property type="entry name" value="UreF"/>
    <property type="match status" value="1"/>
</dbReference>
<dbReference type="HAMAP" id="MF_01385">
    <property type="entry name" value="UreF"/>
    <property type="match status" value="1"/>
</dbReference>
<dbReference type="PANTHER" id="PTHR33620">
    <property type="entry name" value="UREASE ACCESSORY PROTEIN F"/>
    <property type="match status" value="1"/>
</dbReference>
<dbReference type="InterPro" id="IPR038277">
    <property type="entry name" value="UreF_sf"/>
</dbReference>
<reference evidence="4 5" key="1">
    <citation type="submission" date="2017-09" db="EMBL/GenBank/DDBJ databases">
        <title>Evaluation of Pacific Biosciences Sequencing Technology to Finishing C. thermocellum Genome Sequences.</title>
        <authorList>
            <person name="Brown S."/>
        </authorList>
    </citation>
    <scope>NUCLEOTIDE SEQUENCE [LARGE SCALE GENOMIC DNA]</scope>
    <source>
        <strain evidence="4 5">AD2</strain>
    </source>
</reference>
<dbReference type="PIRSF" id="PIRSF009467">
    <property type="entry name" value="Ureas_acces_UreF"/>
    <property type="match status" value="1"/>
</dbReference>
<evidence type="ECO:0000256" key="3">
    <source>
        <dbReference type="HAMAP-Rule" id="MF_01385"/>
    </source>
</evidence>
<dbReference type="AlphaFoldDB" id="A0AB36TIW5"/>
<dbReference type="InterPro" id="IPR002639">
    <property type="entry name" value="UreF"/>
</dbReference>
<protein>
    <recommendedName>
        <fullName evidence="3">Urease accessory protein UreF</fullName>
    </recommendedName>
</protein>
<keyword evidence="3" id="KW-0963">Cytoplasm</keyword>
<name>A0AB36TIW5_ACETH</name>
<dbReference type="GO" id="GO:0016151">
    <property type="term" value="F:nickel cation binding"/>
    <property type="evidence" value="ECO:0007669"/>
    <property type="project" value="UniProtKB-UniRule"/>
</dbReference>
<evidence type="ECO:0000313" key="5">
    <source>
        <dbReference type="Proteomes" id="UP000223596"/>
    </source>
</evidence>
<evidence type="ECO:0000313" key="4">
    <source>
        <dbReference type="EMBL" id="PFH03778.1"/>
    </source>
</evidence>
<dbReference type="EMBL" id="PDBW01000001">
    <property type="protein sequence ID" value="PFH03778.1"/>
    <property type="molecule type" value="Genomic_DNA"/>
</dbReference>
<keyword evidence="1 3" id="KW-0996">Nickel insertion</keyword>
<dbReference type="RefSeq" id="WP_003515811.1">
    <property type="nucleotide sequence ID" value="NZ_CP013828.1"/>
</dbReference>
<dbReference type="GeneID" id="35805167"/>
<comment type="subcellular location">
    <subcellularLocation>
        <location evidence="3">Cytoplasm</location>
    </subcellularLocation>
</comment>
<sequence length="240" mass="27515">MDTPILIPTDMNRIPFFYLLQISDPLFPIGGFTQSYGLETYVQKGIVHDAETSKKYLESYLLNSFLYNDLLAVRLSWEYTQKGNLNKVLELSEVFSASKAPRELRAANEKLGRRFIKILEFVLGENEMFCEMYEKVGRGSVEVSYPVMYGFCTNLLNIGKKEALSAVTYSAASSIINNCAKLVPISQNEGQKILFNAHGIFRRLLERVEELDEEYLGSCCFGFDLRAMQHERLYTRLYIS</sequence>
<comment type="subunit">
    <text evidence="3">UreD, UreF and UreG form a complex that acts as a GTP-hydrolysis-dependent molecular chaperone, activating the urease apoprotein by helping to assemble the nickel containing metallocenter of UreC. The UreE protein probably delivers the nickel.</text>
</comment>
<dbReference type="Gene3D" id="1.10.4190.10">
    <property type="entry name" value="Urease accessory protein UreF"/>
    <property type="match status" value="1"/>
</dbReference>
<dbReference type="GO" id="GO:0005737">
    <property type="term" value="C:cytoplasm"/>
    <property type="evidence" value="ECO:0007669"/>
    <property type="project" value="UniProtKB-SubCell"/>
</dbReference>
<accession>A0AB36TIW5</accession>
<proteinExistence type="inferred from homology"/>